<keyword evidence="1" id="KW-0732">Signal</keyword>
<evidence type="ECO:0000256" key="1">
    <source>
        <dbReference type="SAM" id="SignalP"/>
    </source>
</evidence>
<comment type="caution">
    <text evidence="2">The sequence shown here is derived from an EMBL/GenBank/DDBJ whole genome shotgun (WGS) entry which is preliminary data.</text>
</comment>
<proteinExistence type="predicted"/>
<accession>A0A6G3XS71</accession>
<dbReference type="AlphaFoldDB" id="A0A6G3XS71"/>
<organism evidence="2">
    <name type="scientific">Streptomyces sp. SID7499</name>
    <dbReference type="NCBI Taxonomy" id="2706086"/>
    <lineage>
        <taxon>Bacteria</taxon>
        <taxon>Bacillati</taxon>
        <taxon>Actinomycetota</taxon>
        <taxon>Actinomycetes</taxon>
        <taxon>Kitasatosporales</taxon>
        <taxon>Streptomycetaceae</taxon>
        <taxon>Streptomyces</taxon>
    </lineage>
</organism>
<dbReference type="EMBL" id="JAAGMN010008682">
    <property type="protein sequence ID" value="NEE20527.1"/>
    <property type="molecule type" value="Genomic_DNA"/>
</dbReference>
<feature type="non-terminal residue" evidence="2">
    <location>
        <position position="77"/>
    </location>
</feature>
<feature type="signal peptide" evidence="1">
    <location>
        <begin position="1"/>
        <end position="25"/>
    </location>
</feature>
<feature type="chain" id="PRO_5026354406" evidence="1">
    <location>
        <begin position="26"/>
        <end position="77"/>
    </location>
</feature>
<name>A0A6G3XS71_9ACTN</name>
<gene>
    <name evidence="2" type="ORF">G3M58_80460</name>
</gene>
<protein>
    <submittedName>
        <fullName evidence="2">Nucleotide pyrophosphatase</fullName>
    </submittedName>
</protein>
<dbReference type="Gene3D" id="3.40.720.10">
    <property type="entry name" value="Alkaline Phosphatase, subunit A"/>
    <property type="match status" value="1"/>
</dbReference>
<dbReference type="SUPFAM" id="SSF53649">
    <property type="entry name" value="Alkaline phosphatase-like"/>
    <property type="match status" value="1"/>
</dbReference>
<dbReference type="InterPro" id="IPR017850">
    <property type="entry name" value="Alkaline_phosphatase_core_sf"/>
</dbReference>
<evidence type="ECO:0000313" key="2">
    <source>
        <dbReference type="EMBL" id="NEE20527.1"/>
    </source>
</evidence>
<sequence length="77" mass="7618">MLATTAAAATAAAVGPLATATAAHAAPTLPDGTSKDKVLVVGMDGLRHDVIDAAKAPHLKSMMANGTYGTSLLYADP</sequence>
<reference evidence="2" key="1">
    <citation type="submission" date="2020-01" db="EMBL/GenBank/DDBJ databases">
        <title>Insect and environment-associated Actinomycetes.</title>
        <authorList>
            <person name="Currrie C."/>
            <person name="Chevrette M."/>
            <person name="Carlson C."/>
            <person name="Stubbendieck R."/>
            <person name="Wendt-Pienkowski E."/>
        </authorList>
    </citation>
    <scope>NUCLEOTIDE SEQUENCE</scope>
    <source>
        <strain evidence="2">SID7499</strain>
    </source>
</reference>